<dbReference type="EMBL" id="JAGQHR010000127">
    <property type="protein sequence ID" value="MCA9727209.1"/>
    <property type="molecule type" value="Genomic_DNA"/>
</dbReference>
<sequence length="297" mass="30663">MSRLNASLLAVLSVGIGIGAAHAGPNAGGVLLLGLADAPYTRDVDYCDSNSATSCNDIVVSIRPYGGDVLVINCLAMFAPGSRLSGITFGLDYDDASVAIVDAGGCGDFELPDAGWPAPGTGTAVTWGAPQMESVVPVYWFAAYSYYYDDSYDLRLIPHPTQGGNFADDDIPANIDPIAGLGRFGFNMPGQVFCPEGGVDVEACCFSDCTCAELLPEDCVVQGGNPQGPGTTCSPDPCECPIGACCLPSGSCVESTADDCALHDGVFMGAGVPCVPDPCEPNPTIESSWGSVKVRYR</sequence>
<accession>A0A956LX70</accession>
<gene>
    <name evidence="2" type="ORF">KC729_05955</name>
</gene>
<evidence type="ECO:0000256" key="1">
    <source>
        <dbReference type="SAM" id="SignalP"/>
    </source>
</evidence>
<reference evidence="2" key="2">
    <citation type="journal article" date="2021" name="Microbiome">
        <title>Successional dynamics and alternative stable states in a saline activated sludge microbial community over 9 years.</title>
        <authorList>
            <person name="Wang Y."/>
            <person name="Ye J."/>
            <person name="Ju F."/>
            <person name="Liu L."/>
            <person name="Boyd J.A."/>
            <person name="Deng Y."/>
            <person name="Parks D.H."/>
            <person name="Jiang X."/>
            <person name="Yin X."/>
            <person name="Woodcroft B.J."/>
            <person name="Tyson G.W."/>
            <person name="Hugenholtz P."/>
            <person name="Polz M.F."/>
            <person name="Zhang T."/>
        </authorList>
    </citation>
    <scope>NUCLEOTIDE SEQUENCE</scope>
    <source>
        <strain evidence="2">HKST-UBA01</strain>
    </source>
</reference>
<feature type="chain" id="PRO_5037902290" description="Secreted protein" evidence="1">
    <location>
        <begin position="24"/>
        <end position="297"/>
    </location>
</feature>
<organism evidence="2 3">
    <name type="scientific">Eiseniibacteriota bacterium</name>
    <dbReference type="NCBI Taxonomy" id="2212470"/>
    <lineage>
        <taxon>Bacteria</taxon>
        <taxon>Candidatus Eiseniibacteriota</taxon>
    </lineage>
</organism>
<dbReference type="Proteomes" id="UP000697710">
    <property type="component" value="Unassembled WGS sequence"/>
</dbReference>
<evidence type="ECO:0008006" key="4">
    <source>
        <dbReference type="Google" id="ProtNLM"/>
    </source>
</evidence>
<name>A0A956LX70_UNCEI</name>
<dbReference type="AlphaFoldDB" id="A0A956LX70"/>
<comment type="caution">
    <text evidence="2">The sequence shown here is derived from an EMBL/GenBank/DDBJ whole genome shotgun (WGS) entry which is preliminary data.</text>
</comment>
<protein>
    <recommendedName>
        <fullName evidence="4">Secreted protein</fullName>
    </recommendedName>
</protein>
<evidence type="ECO:0000313" key="3">
    <source>
        <dbReference type="Proteomes" id="UP000697710"/>
    </source>
</evidence>
<evidence type="ECO:0000313" key="2">
    <source>
        <dbReference type="EMBL" id="MCA9727209.1"/>
    </source>
</evidence>
<reference evidence="2" key="1">
    <citation type="submission" date="2020-04" db="EMBL/GenBank/DDBJ databases">
        <authorList>
            <person name="Zhang T."/>
        </authorList>
    </citation>
    <scope>NUCLEOTIDE SEQUENCE</scope>
    <source>
        <strain evidence="2">HKST-UBA01</strain>
    </source>
</reference>
<keyword evidence="1" id="KW-0732">Signal</keyword>
<feature type="signal peptide" evidence="1">
    <location>
        <begin position="1"/>
        <end position="23"/>
    </location>
</feature>
<proteinExistence type="predicted"/>